<dbReference type="EMBL" id="UASD01000008">
    <property type="protein sequence ID" value="SPX12175.1"/>
    <property type="molecule type" value="Genomic_DNA"/>
</dbReference>
<sequence>MGKSPVAGSAGTTGAVAGAVDLVAYCAGGRCIVRSADHDAAMEQSRTAGAAENAGGSGAGDERHVDPRHAGIVLATGFFLLLNNTIGLPQSADGIVIFTNALMAIPYALKVLENPMRDITARYSMLCQSLGIEGWSRLKVVELRALNVHWRRRWPLHACCRLVILAWWRCSVTMISAPCRFISTSKLAPIAARTVRSPR</sequence>
<dbReference type="InterPro" id="IPR035906">
    <property type="entry name" value="MetI-like_sf"/>
</dbReference>
<evidence type="ECO:0000256" key="2">
    <source>
        <dbReference type="ARBA" id="ARBA00022692"/>
    </source>
</evidence>
<accession>A0A2X1NIP6</accession>
<dbReference type="Proteomes" id="UP000250780">
    <property type="component" value="Unassembled WGS sequence"/>
</dbReference>
<dbReference type="AlphaFoldDB" id="A0A2X1NIP6"/>
<evidence type="ECO:0000256" key="4">
    <source>
        <dbReference type="ARBA" id="ARBA00023136"/>
    </source>
</evidence>
<gene>
    <name evidence="6" type="primary">thiP_2</name>
    <name evidence="6" type="ORF">NCTC9073_03536</name>
</gene>
<evidence type="ECO:0000256" key="5">
    <source>
        <dbReference type="SAM" id="MobiDB-lite"/>
    </source>
</evidence>
<name>A0A2X1NIP6_ECOLX</name>
<keyword evidence="4" id="KW-0472">Membrane</keyword>
<keyword evidence="3" id="KW-1133">Transmembrane helix</keyword>
<evidence type="ECO:0000313" key="7">
    <source>
        <dbReference type="Proteomes" id="UP000250780"/>
    </source>
</evidence>
<reference evidence="6 7" key="1">
    <citation type="submission" date="2018-06" db="EMBL/GenBank/DDBJ databases">
        <authorList>
            <consortium name="Pathogen Informatics"/>
            <person name="Doyle S."/>
        </authorList>
    </citation>
    <scope>NUCLEOTIDE SEQUENCE [LARGE SCALE GENOMIC DNA]</scope>
    <source>
        <strain evidence="6 7">NCTC9073</strain>
    </source>
</reference>
<evidence type="ECO:0000256" key="1">
    <source>
        <dbReference type="ARBA" id="ARBA00004141"/>
    </source>
</evidence>
<feature type="region of interest" description="Disordered" evidence="5">
    <location>
        <begin position="43"/>
        <end position="62"/>
    </location>
</feature>
<evidence type="ECO:0000256" key="3">
    <source>
        <dbReference type="ARBA" id="ARBA00022989"/>
    </source>
</evidence>
<protein>
    <submittedName>
        <fullName evidence="6">Thiamine ABC transport system, permease protein</fullName>
    </submittedName>
</protein>
<organism evidence="6 7">
    <name type="scientific">Escherichia coli</name>
    <dbReference type="NCBI Taxonomy" id="562"/>
    <lineage>
        <taxon>Bacteria</taxon>
        <taxon>Pseudomonadati</taxon>
        <taxon>Pseudomonadota</taxon>
        <taxon>Gammaproteobacteria</taxon>
        <taxon>Enterobacterales</taxon>
        <taxon>Enterobacteriaceae</taxon>
        <taxon>Escherichia</taxon>
    </lineage>
</organism>
<dbReference type="GO" id="GO:0016020">
    <property type="term" value="C:membrane"/>
    <property type="evidence" value="ECO:0007669"/>
    <property type="project" value="UniProtKB-SubCell"/>
</dbReference>
<keyword evidence="2" id="KW-0812">Transmembrane</keyword>
<proteinExistence type="predicted"/>
<dbReference type="SUPFAM" id="SSF161098">
    <property type="entry name" value="MetI-like"/>
    <property type="match status" value="1"/>
</dbReference>
<comment type="subcellular location">
    <subcellularLocation>
        <location evidence="1">Membrane</location>
        <topology evidence="1">Multi-pass membrane protein</topology>
    </subcellularLocation>
</comment>
<evidence type="ECO:0000313" key="6">
    <source>
        <dbReference type="EMBL" id="SPX12175.1"/>
    </source>
</evidence>